<proteinExistence type="predicted"/>
<reference evidence="2 3" key="1">
    <citation type="submission" date="2024-09" db="EMBL/GenBank/DDBJ databases">
        <authorList>
            <person name="Sun Q."/>
            <person name="Mori K."/>
        </authorList>
    </citation>
    <scope>NUCLEOTIDE SEQUENCE [LARGE SCALE GENOMIC DNA]</scope>
    <source>
        <strain evidence="2 3">NCAIM B.01794</strain>
    </source>
</reference>
<evidence type="ECO:0000256" key="1">
    <source>
        <dbReference type="SAM" id="Phobius"/>
    </source>
</evidence>
<dbReference type="RefSeq" id="WP_376945237.1">
    <property type="nucleotide sequence ID" value="NZ_CP171449.1"/>
</dbReference>
<keyword evidence="1" id="KW-0472">Membrane</keyword>
<dbReference type="Pfam" id="PF16074">
    <property type="entry name" value="PilW"/>
    <property type="match status" value="1"/>
</dbReference>
<evidence type="ECO:0000313" key="3">
    <source>
        <dbReference type="Proteomes" id="UP001589891"/>
    </source>
</evidence>
<organism evidence="2 3">
    <name type="scientific">Azorhizophilus paspali</name>
    <name type="common">Azotobacter paspali</name>
    <dbReference type="NCBI Taxonomy" id="69963"/>
    <lineage>
        <taxon>Bacteria</taxon>
        <taxon>Pseudomonadati</taxon>
        <taxon>Pseudomonadota</taxon>
        <taxon>Gammaproteobacteria</taxon>
        <taxon>Pseudomonadales</taxon>
        <taxon>Pseudomonadaceae</taxon>
        <taxon>Azorhizophilus</taxon>
    </lineage>
</organism>
<gene>
    <name evidence="2" type="ORF">ACFFGX_09650</name>
</gene>
<dbReference type="PROSITE" id="PS00409">
    <property type="entry name" value="PROKAR_NTER_METHYL"/>
    <property type="match status" value="1"/>
</dbReference>
<feature type="transmembrane region" description="Helical" evidence="1">
    <location>
        <begin position="29"/>
        <end position="49"/>
    </location>
</feature>
<dbReference type="InterPro" id="IPR012902">
    <property type="entry name" value="N_methyl_site"/>
</dbReference>
<dbReference type="InterPro" id="IPR032092">
    <property type="entry name" value="PilW"/>
</dbReference>
<name>A0ABV6SL99_AZOPA</name>
<keyword evidence="3" id="KW-1185">Reference proteome</keyword>
<dbReference type="Proteomes" id="UP001589891">
    <property type="component" value="Unassembled WGS sequence"/>
</dbReference>
<accession>A0ABV6SL99</accession>
<dbReference type="NCBIfam" id="TIGR02532">
    <property type="entry name" value="IV_pilin_GFxxxE"/>
    <property type="match status" value="1"/>
</dbReference>
<dbReference type="EMBL" id="JBHLSS010000052">
    <property type="protein sequence ID" value="MFC0709841.1"/>
    <property type="molecule type" value="Genomic_DNA"/>
</dbReference>
<protein>
    <submittedName>
        <fullName evidence="2">PilW family protein</fullName>
    </submittedName>
</protein>
<comment type="caution">
    <text evidence="2">The sequence shown here is derived from an EMBL/GenBank/DDBJ whole genome shotgun (WGS) entry which is preliminary data.</text>
</comment>
<sequence length="395" mass="43233">MNKRFNGGRRSAHIFTHCAQTGFSLIESMVASTVGLLIMAAVLTLFLNVSRTNDEMAKTNMLIENGRFAIQLLQNDIAHAGFWDSYIPDFDDLTLTAVPVEIPAVIPDPCLPYSSWTAATRTSQLGIPLQVHDSRPSKCGVVITNRRSGTDILVVRHLNTCVAGGCEAEESERLYFQASRARGGDCPASVSSEAPYVLSTDPADFVLHDRDCTTIASKRRFLSHIYYIRDYAVTQGDGVPTLVRSELDLDAEEVKARPAAALIEGIEGFRVELGVDRISDSGRDIVVESSDEDPYREAVEWADRKNLTSPVNRGDGVPDEFVHCSGVCSLDRLINVVAVKLHLLVRAQTGTPGYTDGKSYTLGEQTVAAANDGFKRHVFSTVIRLNNVSGRRETP</sequence>
<evidence type="ECO:0000313" key="2">
    <source>
        <dbReference type="EMBL" id="MFC0709841.1"/>
    </source>
</evidence>
<keyword evidence="1" id="KW-0812">Transmembrane</keyword>
<keyword evidence="1" id="KW-1133">Transmembrane helix</keyword>